<dbReference type="Gene3D" id="1.20.1560.10">
    <property type="entry name" value="ABC transporter type 1, transmembrane domain"/>
    <property type="match status" value="1"/>
</dbReference>
<dbReference type="SUPFAM" id="SSF52540">
    <property type="entry name" value="P-loop containing nucleoside triphosphate hydrolases"/>
    <property type="match status" value="1"/>
</dbReference>
<dbReference type="InterPro" id="IPR011527">
    <property type="entry name" value="ABC1_TM_dom"/>
</dbReference>
<evidence type="ECO:0000256" key="1">
    <source>
        <dbReference type="ARBA" id="ARBA00004651"/>
    </source>
</evidence>
<dbReference type="GO" id="GO:0005524">
    <property type="term" value="F:ATP binding"/>
    <property type="evidence" value="ECO:0007669"/>
    <property type="project" value="UniProtKB-KW"/>
</dbReference>
<dbReference type="SMART" id="SM00382">
    <property type="entry name" value="AAA"/>
    <property type="match status" value="1"/>
</dbReference>
<feature type="domain" description="ABC transmembrane type-1" evidence="9">
    <location>
        <begin position="42"/>
        <end position="324"/>
    </location>
</feature>
<name>A0ABS2F2M2_9ACTN</name>
<dbReference type="Proteomes" id="UP000712527">
    <property type="component" value="Unassembled WGS sequence"/>
</dbReference>
<protein>
    <submittedName>
        <fullName evidence="10">ABC transporter ATP-binding protein</fullName>
    </submittedName>
</protein>
<keyword evidence="2 7" id="KW-0812">Transmembrane</keyword>
<accession>A0ABS2F2M2</accession>
<dbReference type="InterPro" id="IPR003593">
    <property type="entry name" value="AAA+_ATPase"/>
</dbReference>
<evidence type="ECO:0000256" key="7">
    <source>
        <dbReference type="SAM" id="Phobius"/>
    </source>
</evidence>
<dbReference type="CDD" id="cd18548">
    <property type="entry name" value="ABC_6TM_Tm287_like"/>
    <property type="match status" value="1"/>
</dbReference>
<dbReference type="InterPro" id="IPR036640">
    <property type="entry name" value="ABC1_TM_sf"/>
</dbReference>
<evidence type="ECO:0000256" key="2">
    <source>
        <dbReference type="ARBA" id="ARBA00022692"/>
    </source>
</evidence>
<evidence type="ECO:0000313" key="10">
    <source>
        <dbReference type="EMBL" id="MBM6774799.1"/>
    </source>
</evidence>
<evidence type="ECO:0000256" key="3">
    <source>
        <dbReference type="ARBA" id="ARBA00022741"/>
    </source>
</evidence>
<feature type="transmembrane region" description="Helical" evidence="7">
    <location>
        <begin position="181"/>
        <end position="201"/>
    </location>
</feature>
<dbReference type="Gene3D" id="3.40.50.300">
    <property type="entry name" value="P-loop containing nucleotide triphosphate hydrolases"/>
    <property type="match status" value="1"/>
</dbReference>
<dbReference type="Pfam" id="PF00664">
    <property type="entry name" value="ABC_membrane"/>
    <property type="match status" value="1"/>
</dbReference>
<evidence type="ECO:0000256" key="6">
    <source>
        <dbReference type="ARBA" id="ARBA00023136"/>
    </source>
</evidence>
<keyword evidence="6 7" id="KW-0472">Membrane</keyword>
<keyword evidence="4 10" id="KW-0067">ATP-binding</keyword>
<keyword evidence="5 7" id="KW-1133">Transmembrane helix</keyword>
<feature type="transmembrane region" description="Helical" evidence="7">
    <location>
        <begin position="301"/>
        <end position="320"/>
    </location>
</feature>
<organism evidence="10 11">
    <name type="scientific">Olsenella profusa</name>
    <dbReference type="NCBI Taxonomy" id="138595"/>
    <lineage>
        <taxon>Bacteria</taxon>
        <taxon>Bacillati</taxon>
        <taxon>Actinomycetota</taxon>
        <taxon>Coriobacteriia</taxon>
        <taxon>Coriobacteriales</taxon>
        <taxon>Atopobiaceae</taxon>
        <taxon>Olsenella</taxon>
    </lineage>
</organism>
<keyword evidence="3" id="KW-0547">Nucleotide-binding</keyword>
<proteinExistence type="predicted"/>
<dbReference type="PROSITE" id="PS50929">
    <property type="entry name" value="ABC_TM1F"/>
    <property type="match status" value="1"/>
</dbReference>
<feature type="transmembrane region" description="Helical" evidence="7">
    <location>
        <begin position="29"/>
        <end position="58"/>
    </location>
</feature>
<dbReference type="SUPFAM" id="SSF90123">
    <property type="entry name" value="ABC transporter transmembrane region"/>
    <property type="match status" value="1"/>
</dbReference>
<dbReference type="PANTHER" id="PTHR43394:SF1">
    <property type="entry name" value="ATP-BINDING CASSETTE SUB-FAMILY B MEMBER 10, MITOCHONDRIAL"/>
    <property type="match status" value="1"/>
</dbReference>
<feature type="domain" description="ABC transporter" evidence="8">
    <location>
        <begin position="394"/>
        <end position="628"/>
    </location>
</feature>
<dbReference type="InterPro" id="IPR017871">
    <property type="entry name" value="ABC_transporter-like_CS"/>
</dbReference>
<dbReference type="PROSITE" id="PS00211">
    <property type="entry name" value="ABC_TRANSPORTER_1"/>
    <property type="match status" value="1"/>
</dbReference>
<comment type="caution">
    <text evidence="10">The sequence shown here is derived from an EMBL/GenBank/DDBJ whole genome shotgun (WGS) entry which is preliminary data.</text>
</comment>
<dbReference type="PROSITE" id="PS50893">
    <property type="entry name" value="ABC_TRANSPORTER_2"/>
    <property type="match status" value="1"/>
</dbReference>
<evidence type="ECO:0000313" key="11">
    <source>
        <dbReference type="Proteomes" id="UP000712527"/>
    </source>
</evidence>
<dbReference type="InterPro" id="IPR003439">
    <property type="entry name" value="ABC_transporter-like_ATP-bd"/>
</dbReference>
<evidence type="ECO:0000256" key="4">
    <source>
        <dbReference type="ARBA" id="ARBA00022840"/>
    </source>
</evidence>
<dbReference type="InterPro" id="IPR039421">
    <property type="entry name" value="Type_1_exporter"/>
</dbReference>
<feature type="transmembrane region" description="Helical" evidence="7">
    <location>
        <begin position="153"/>
        <end position="175"/>
    </location>
</feature>
<dbReference type="InterPro" id="IPR027417">
    <property type="entry name" value="P-loop_NTPase"/>
</dbReference>
<comment type="subcellular location">
    <subcellularLocation>
        <location evidence="1">Cell membrane</location>
        <topology evidence="1">Multi-pass membrane protein</topology>
    </subcellularLocation>
</comment>
<dbReference type="PANTHER" id="PTHR43394">
    <property type="entry name" value="ATP-DEPENDENT PERMEASE MDL1, MITOCHONDRIAL"/>
    <property type="match status" value="1"/>
</dbReference>
<feature type="transmembrane region" description="Helical" evidence="7">
    <location>
        <begin position="78"/>
        <end position="103"/>
    </location>
</feature>
<keyword evidence="11" id="KW-1185">Reference proteome</keyword>
<evidence type="ECO:0000259" key="9">
    <source>
        <dbReference type="PROSITE" id="PS50929"/>
    </source>
</evidence>
<gene>
    <name evidence="10" type="ORF">H9X80_04480</name>
</gene>
<reference evidence="10 11" key="1">
    <citation type="journal article" date="2021" name="Sci. Rep.">
        <title>The distribution of antibiotic resistance genes in chicken gut microbiota commensals.</title>
        <authorList>
            <person name="Juricova H."/>
            <person name="Matiasovicova J."/>
            <person name="Kubasova T."/>
            <person name="Cejkova D."/>
            <person name="Rychlik I."/>
        </authorList>
    </citation>
    <scope>NUCLEOTIDE SEQUENCE [LARGE SCALE GENOMIC DNA]</scope>
    <source>
        <strain evidence="10 11">An794</strain>
    </source>
</reference>
<dbReference type="Pfam" id="PF00005">
    <property type="entry name" value="ABC_tran"/>
    <property type="match status" value="1"/>
</dbReference>
<evidence type="ECO:0000256" key="5">
    <source>
        <dbReference type="ARBA" id="ARBA00022989"/>
    </source>
</evidence>
<evidence type="ECO:0000259" key="8">
    <source>
        <dbReference type="PROSITE" id="PS50893"/>
    </source>
</evidence>
<dbReference type="EMBL" id="JACSNQ010000006">
    <property type="protein sequence ID" value="MBM6774799.1"/>
    <property type="molecule type" value="Genomic_DNA"/>
</dbReference>
<sequence>MFPAHALRKGSEHVSGKTRDYSKRTSARLLLSLVAPYKGLVALTCVTLICDMTGMLYIPTQLSAMVNVAVNSRDMSALMGHGVAMLIAALVGSGGYISSVFLASRLCAKVGRDLRLRVYESSLAFSGSDFNAFGTGSMITRTLSDANVVQQTLLMSILMIFPVPLMCVISVALAFSTDAVMGWVLLAVTLAVIAICLLAVAKSAPIFTRLQGFIDNMNTRLRESITGVRVIRAFGKERRERERLDETFTDYASNAIRVNLVFAVTDSVTFFLMNAVEAAIMWAGADRVGAHAMQIGSISALVEYAMLIMMFLMMAQFAILQVPRALACLTRAAAVLDVEPEIADPATPAELAVGEGRPGACLPGAAGGSVAAGAAGGPGGPAASPRGEKDAEVARFDHVSLRFSDADEDTLHDISFALRRGQTTAIIGNTGSGKSTIAKLLLRFNDVTAGSLTFEGVDVRRLTQEELRSHIAYVPQKAWLFSGTIAENLRHGDAHASDERLWHALEVAQGGFVRELSDGLGTRVAQGGTNFSGGQRQRLAIARALVRRADLYVFDDSFSALDYKTDAALRRALAPELADAATLIIAQRVSTIHDADQIVVLRDGEVVGLGTHDDLMEGCPTYRAIADSQTRGEESHD</sequence>